<dbReference type="InterPro" id="IPR039859">
    <property type="entry name" value="PFA4/ZDH16/20/ERF2-like"/>
</dbReference>
<feature type="transmembrane region" description="Helical" evidence="7">
    <location>
        <begin position="270"/>
        <end position="291"/>
    </location>
</feature>
<dbReference type="GO" id="GO:0005794">
    <property type="term" value="C:Golgi apparatus"/>
    <property type="evidence" value="ECO:0007669"/>
    <property type="project" value="TreeGrafter"/>
</dbReference>
<dbReference type="Proteomes" id="UP001209878">
    <property type="component" value="Unassembled WGS sequence"/>
</dbReference>
<evidence type="ECO:0000256" key="6">
    <source>
        <dbReference type="ARBA" id="ARBA00023315"/>
    </source>
</evidence>
<comment type="catalytic activity">
    <reaction evidence="7">
        <text>L-cysteinyl-[protein] + hexadecanoyl-CoA = S-hexadecanoyl-L-cysteinyl-[protein] + CoA</text>
        <dbReference type="Rhea" id="RHEA:36683"/>
        <dbReference type="Rhea" id="RHEA-COMP:10131"/>
        <dbReference type="Rhea" id="RHEA-COMP:11032"/>
        <dbReference type="ChEBI" id="CHEBI:29950"/>
        <dbReference type="ChEBI" id="CHEBI:57287"/>
        <dbReference type="ChEBI" id="CHEBI:57379"/>
        <dbReference type="ChEBI" id="CHEBI:74151"/>
        <dbReference type="EC" id="2.3.1.225"/>
    </reaction>
</comment>
<evidence type="ECO:0000256" key="7">
    <source>
        <dbReference type="RuleBase" id="RU079119"/>
    </source>
</evidence>
<comment type="caution">
    <text evidence="9">The sequence shown here is derived from an EMBL/GenBank/DDBJ whole genome shotgun (WGS) entry which is preliminary data.</text>
</comment>
<dbReference type="EMBL" id="JAODUO010000829">
    <property type="protein sequence ID" value="KAK2174082.1"/>
    <property type="molecule type" value="Genomic_DNA"/>
</dbReference>
<dbReference type="GO" id="GO:0016020">
    <property type="term" value="C:membrane"/>
    <property type="evidence" value="ECO:0007669"/>
    <property type="project" value="UniProtKB-SubCell"/>
</dbReference>
<keyword evidence="10" id="KW-1185">Reference proteome</keyword>
<dbReference type="GO" id="GO:0019706">
    <property type="term" value="F:protein-cysteine S-palmitoyltransferase activity"/>
    <property type="evidence" value="ECO:0007669"/>
    <property type="project" value="UniProtKB-EC"/>
</dbReference>
<evidence type="ECO:0000259" key="8">
    <source>
        <dbReference type="Pfam" id="PF01529"/>
    </source>
</evidence>
<name>A0AAD9NKW5_RIDPI</name>
<comment type="similarity">
    <text evidence="7">Belongs to the DHHC palmitoyltransferase family.</text>
</comment>
<comment type="subcellular location">
    <subcellularLocation>
        <location evidence="1">Membrane</location>
        <topology evidence="1">Multi-pass membrane protein</topology>
    </subcellularLocation>
</comment>
<keyword evidence="6 7" id="KW-0012">Acyltransferase</keyword>
<feature type="transmembrane region" description="Helical" evidence="7">
    <location>
        <begin position="12"/>
        <end position="37"/>
    </location>
</feature>
<dbReference type="PANTHER" id="PTHR22883">
    <property type="entry name" value="ZINC FINGER DHHC DOMAIN CONTAINING PROTEIN"/>
    <property type="match status" value="1"/>
</dbReference>
<gene>
    <name evidence="9" type="ORF">NP493_830g01080</name>
</gene>
<comment type="domain">
    <text evidence="7">The DHHC domain is required for palmitoyltransferase activity.</text>
</comment>
<sequence>MSSGFRFRFPRRLDYVCIVWFWATMCSFTAIGILHVFPVVYANASASSLTWHHVIVYVTFFEVAVNWLCIRFVQSTFKPDDYASKHPGEGASGGYEINWNHLKQGPEEGKYSLPVSSMKPLNGTGSGDELSSRTLYVVEMTAGEAGFDDGDGDGGEAADRRRYVCPYWAWNPCRQCRADRPPRAHHCPVCRACVLKRDHHCAFTGTCVGVRNQRHFVVFTFWVALATLYSLAHALWYGLVHFLPRNSPYDVLLPLTLLRWGFGRVATFDVVLVALFYSLVFFFFFSVIFFVNQMGLVMEGLTSFESSNEVKVKVAASTSDNIRGVFGDYWLYNFIVPLHNVFPCYDDGVTWPKVKV</sequence>
<proteinExistence type="inferred from homology"/>
<feature type="domain" description="Palmitoyltransferase DHHC" evidence="8">
    <location>
        <begin position="171"/>
        <end position="308"/>
    </location>
</feature>
<dbReference type="Pfam" id="PF01529">
    <property type="entry name" value="DHHC"/>
    <property type="match status" value="1"/>
</dbReference>
<evidence type="ECO:0000256" key="4">
    <source>
        <dbReference type="ARBA" id="ARBA00022989"/>
    </source>
</evidence>
<keyword evidence="2 7" id="KW-0808">Transferase</keyword>
<dbReference type="AlphaFoldDB" id="A0AAD9NKW5"/>
<keyword evidence="4 7" id="KW-1133">Transmembrane helix</keyword>
<dbReference type="GO" id="GO:0005783">
    <property type="term" value="C:endoplasmic reticulum"/>
    <property type="evidence" value="ECO:0007669"/>
    <property type="project" value="TreeGrafter"/>
</dbReference>
<evidence type="ECO:0000256" key="5">
    <source>
        <dbReference type="ARBA" id="ARBA00023136"/>
    </source>
</evidence>
<dbReference type="GO" id="GO:0006612">
    <property type="term" value="P:protein targeting to membrane"/>
    <property type="evidence" value="ECO:0007669"/>
    <property type="project" value="TreeGrafter"/>
</dbReference>
<evidence type="ECO:0000256" key="3">
    <source>
        <dbReference type="ARBA" id="ARBA00022692"/>
    </source>
</evidence>
<evidence type="ECO:0000313" key="10">
    <source>
        <dbReference type="Proteomes" id="UP001209878"/>
    </source>
</evidence>
<evidence type="ECO:0000256" key="1">
    <source>
        <dbReference type="ARBA" id="ARBA00004141"/>
    </source>
</evidence>
<evidence type="ECO:0000313" key="9">
    <source>
        <dbReference type="EMBL" id="KAK2174082.1"/>
    </source>
</evidence>
<dbReference type="PROSITE" id="PS50216">
    <property type="entry name" value="DHHC"/>
    <property type="match status" value="1"/>
</dbReference>
<keyword evidence="5 7" id="KW-0472">Membrane</keyword>
<evidence type="ECO:0000256" key="2">
    <source>
        <dbReference type="ARBA" id="ARBA00022679"/>
    </source>
</evidence>
<protein>
    <recommendedName>
        <fullName evidence="7">Palmitoyltransferase</fullName>
        <ecNumber evidence="7">2.3.1.225</ecNumber>
    </recommendedName>
</protein>
<keyword evidence="3 7" id="KW-0812">Transmembrane</keyword>
<dbReference type="InterPro" id="IPR001594">
    <property type="entry name" value="Palmitoyltrfase_DHHC"/>
</dbReference>
<feature type="transmembrane region" description="Helical" evidence="7">
    <location>
        <begin position="49"/>
        <end position="69"/>
    </location>
</feature>
<dbReference type="PANTHER" id="PTHR22883:SF452">
    <property type="entry name" value="PALMITOYLTRANSFERASE"/>
    <property type="match status" value="1"/>
</dbReference>
<organism evidence="9 10">
    <name type="scientific">Ridgeia piscesae</name>
    <name type="common">Tubeworm</name>
    <dbReference type="NCBI Taxonomy" id="27915"/>
    <lineage>
        <taxon>Eukaryota</taxon>
        <taxon>Metazoa</taxon>
        <taxon>Spiralia</taxon>
        <taxon>Lophotrochozoa</taxon>
        <taxon>Annelida</taxon>
        <taxon>Polychaeta</taxon>
        <taxon>Sedentaria</taxon>
        <taxon>Canalipalpata</taxon>
        <taxon>Sabellida</taxon>
        <taxon>Siboglinidae</taxon>
        <taxon>Ridgeia</taxon>
    </lineage>
</organism>
<feature type="transmembrane region" description="Helical" evidence="7">
    <location>
        <begin position="216"/>
        <end position="239"/>
    </location>
</feature>
<accession>A0AAD9NKW5</accession>
<reference evidence="9" key="1">
    <citation type="journal article" date="2023" name="Mol. Biol. Evol.">
        <title>Third-Generation Sequencing Reveals the Adaptive Role of the Epigenome in Three Deep-Sea Polychaetes.</title>
        <authorList>
            <person name="Perez M."/>
            <person name="Aroh O."/>
            <person name="Sun Y."/>
            <person name="Lan Y."/>
            <person name="Juniper S.K."/>
            <person name="Young C.R."/>
            <person name="Angers B."/>
            <person name="Qian P.Y."/>
        </authorList>
    </citation>
    <scope>NUCLEOTIDE SEQUENCE</scope>
    <source>
        <strain evidence="9">R07B-5</strain>
    </source>
</reference>
<dbReference type="EC" id="2.3.1.225" evidence="7"/>